<dbReference type="AlphaFoldDB" id="A0A1V8RTB8"/>
<keyword evidence="2" id="KW-1185">Reference proteome</keyword>
<evidence type="ECO:0000313" key="2">
    <source>
        <dbReference type="Proteomes" id="UP000191905"/>
    </source>
</evidence>
<dbReference type="EMBL" id="MDET01000007">
    <property type="protein sequence ID" value="OQM76451.1"/>
    <property type="molecule type" value="Genomic_DNA"/>
</dbReference>
<comment type="caution">
    <text evidence="1">The sequence shown here is derived from an EMBL/GenBank/DDBJ whole genome shotgun (WGS) entry which is preliminary data.</text>
</comment>
<sequence>MGFAWHWLPWRVPLNIRIRTANRNILNLEISELNNRSSIHTGGHAGAKIAAPSFTVQILDRSISNNLTMVHGWV</sequence>
<protein>
    <submittedName>
        <fullName evidence="1">Uncharacterized protein</fullName>
    </submittedName>
</protein>
<dbReference type="Proteomes" id="UP000191905">
    <property type="component" value="Unassembled WGS sequence"/>
</dbReference>
<name>A0A1V8RTB8_9HYPH</name>
<evidence type="ECO:0000313" key="1">
    <source>
        <dbReference type="EMBL" id="OQM76451.1"/>
    </source>
</evidence>
<reference evidence="1 2" key="1">
    <citation type="journal article" date="2016" name="Int. J. Syst. Evol. Microbiol.">
        <title>Pseudaminobacter manganicus sp. nov., isolated from sludge of a manganese mine.</title>
        <authorList>
            <person name="Li J."/>
            <person name="Huang J."/>
            <person name="Liao S."/>
            <person name="Wang G."/>
        </authorList>
    </citation>
    <scope>NUCLEOTIDE SEQUENCE [LARGE SCALE GENOMIC DNA]</scope>
    <source>
        <strain evidence="1 2">JH-7</strain>
    </source>
</reference>
<accession>A0A1V8RTB8</accession>
<proteinExistence type="predicted"/>
<organism evidence="1 2">
    <name type="scientific">Manganibacter manganicus</name>
    <dbReference type="NCBI Taxonomy" id="1873176"/>
    <lineage>
        <taxon>Bacteria</taxon>
        <taxon>Pseudomonadati</taxon>
        <taxon>Pseudomonadota</taxon>
        <taxon>Alphaproteobacteria</taxon>
        <taxon>Hyphomicrobiales</taxon>
        <taxon>Phyllobacteriaceae</taxon>
        <taxon>Manganibacter</taxon>
    </lineage>
</organism>
<gene>
    <name evidence="1" type="ORF">BFN67_13775</name>
</gene>